<reference evidence="2" key="2">
    <citation type="journal article" date="2021" name="PeerJ">
        <title>Extensive microbial diversity within the chicken gut microbiome revealed by metagenomics and culture.</title>
        <authorList>
            <person name="Gilroy R."/>
            <person name="Ravi A."/>
            <person name="Getino M."/>
            <person name="Pursley I."/>
            <person name="Horton D.L."/>
            <person name="Alikhan N.F."/>
            <person name="Baker D."/>
            <person name="Gharbi K."/>
            <person name="Hall N."/>
            <person name="Watson M."/>
            <person name="Adriaenssens E.M."/>
            <person name="Foster-Nyarko E."/>
            <person name="Jarju S."/>
            <person name="Secka A."/>
            <person name="Antonio M."/>
            <person name="Oren A."/>
            <person name="Chaudhuri R.R."/>
            <person name="La Ragione R."/>
            <person name="Hildebrand F."/>
            <person name="Pallen M.J."/>
        </authorList>
    </citation>
    <scope>NUCLEOTIDE SEQUENCE</scope>
    <source>
        <strain evidence="2">G3-8215</strain>
    </source>
</reference>
<feature type="domain" description="SusE outer membrane protein" evidence="1">
    <location>
        <begin position="35"/>
        <end position="125"/>
    </location>
</feature>
<accession>A0A940DRI9</accession>
<evidence type="ECO:0000313" key="2">
    <source>
        <dbReference type="EMBL" id="MBO8483704.1"/>
    </source>
</evidence>
<evidence type="ECO:0000313" key="3">
    <source>
        <dbReference type="Proteomes" id="UP000725002"/>
    </source>
</evidence>
<dbReference type="EMBL" id="JADILV010000041">
    <property type="protein sequence ID" value="MBO8483704.1"/>
    <property type="molecule type" value="Genomic_DNA"/>
</dbReference>
<dbReference type="Pfam" id="PF14292">
    <property type="entry name" value="SusE"/>
    <property type="match status" value="1"/>
</dbReference>
<dbReference type="InterPro" id="IPR025970">
    <property type="entry name" value="SusE"/>
</dbReference>
<comment type="caution">
    <text evidence="2">The sequence shown here is derived from an EMBL/GenBank/DDBJ whole genome shotgun (WGS) entry which is preliminary data.</text>
</comment>
<dbReference type="AlphaFoldDB" id="A0A940DRI9"/>
<proteinExistence type="predicted"/>
<sequence length="371" mass="41150">MKYSFFPTLLLAAALCPVSCTLDKEYRPGDVYPVSSLISPEDDTYIRLQSGSDASTTFEWSPAFAQDGMSPQYEVAFYGSPDGEIVYRVDAGFNTSVSIAHKELNKAASAAGIPTGEDGSMYWAVVASRGISESAVTVTPRKLEVTRLLGFETIPAEVYITGEGSETGTDLSAAYKAIKSTEEGMFTFYHQLKAGQGFTFVDSKDADHTVYTIVNGILDDKSSTPATVSEDGIYKITLDFNVRGVTIEPITNVLYNFADDHTRNMDYIGNGTWKLTDYTVQFLDKGYEEDRYHFRATIGGTEMVWGYEASDSSRPGTLTGSYFYVYEYVWDGNRWAYPYKFMTDLNGATVDITVYMNGDVDHTTHIIDNIR</sequence>
<dbReference type="Gene3D" id="2.60.40.3620">
    <property type="match status" value="1"/>
</dbReference>
<protein>
    <submittedName>
        <fullName evidence="2">SusE domain-containing protein</fullName>
    </submittedName>
</protein>
<name>A0A940DRI9_9BACT</name>
<gene>
    <name evidence="2" type="ORF">IAB75_06275</name>
</gene>
<organism evidence="2 3">
    <name type="scientific">Candidatus Cryptobacteroides avicola</name>
    <dbReference type="NCBI Taxonomy" id="2840757"/>
    <lineage>
        <taxon>Bacteria</taxon>
        <taxon>Pseudomonadati</taxon>
        <taxon>Bacteroidota</taxon>
        <taxon>Bacteroidia</taxon>
        <taxon>Bacteroidales</taxon>
        <taxon>Candidatus Cryptobacteroides</taxon>
    </lineage>
</organism>
<dbReference type="Proteomes" id="UP000725002">
    <property type="component" value="Unassembled WGS sequence"/>
</dbReference>
<evidence type="ECO:0000259" key="1">
    <source>
        <dbReference type="Pfam" id="PF14292"/>
    </source>
</evidence>
<reference evidence="2" key="1">
    <citation type="submission" date="2020-10" db="EMBL/GenBank/DDBJ databases">
        <authorList>
            <person name="Gilroy R."/>
        </authorList>
    </citation>
    <scope>NUCLEOTIDE SEQUENCE</scope>
    <source>
        <strain evidence="2">G3-8215</strain>
    </source>
</reference>